<feature type="compositionally biased region" description="Basic and acidic residues" evidence="1">
    <location>
        <begin position="426"/>
        <end position="441"/>
    </location>
</feature>
<keyword evidence="2" id="KW-0812">Transmembrane</keyword>
<keyword evidence="2" id="KW-1133">Transmembrane helix</keyword>
<feature type="compositionally biased region" description="Pro residues" evidence="1">
    <location>
        <begin position="154"/>
        <end position="168"/>
    </location>
</feature>
<reference evidence="3" key="1">
    <citation type="submission" date="2024-03" db="EMBL/GenBank/DDBJ databases">
        <title>Deinococcus weizhi sp. nov., isolated from human skin.</title>
        <authorList>
            <person name="Wei Z."/>
            <person name="Tian F."/>
            <person name="Yang C."/>
            <person name="Xin L.T."/>
            <person name="Wen Z.J."/>
            <person name="Lan K.C."/>
            <person name="Yu L."/>
            <person name="Zhe W."/>
            <person name="Dan F.D."/>
            <person name="Jun W."/>
            <person name="Rui Z."/>
            <person name="Yong X.J."/>
            <person name="Ting Y."/>
            <person name="Wei X."/>
            <person name="Xu Z.G."/>
            <person name="Xin Z."/>
            <person name="Dong F.G."/>
            <person name="Ni X.M."/>
            <person name="Zheng M.G."/>
            <person name="Chun Y."/>
            <person name="Qian W.X."/>
        </authorList>
    </citation>
    <scope>NUCLEOTIDE SEQUENCE</scope>
    <source>
        <strain evidence="3">VB142</strain>
    </source>
</reference>
<accession>A0AAU6Q2X1</accession>
<keyword evidence="2" id="KW-0472">Membrane</keyword>
<proteinExistence type="predicted"/>
<evidence type="ECO:0008006" key="4">
    <source>
        <dbReference type="Google" id="ProtNLM"/>
    </source>
</evidence>
<feature type="region of interest" description="Disordered" evidence="1">
    <location>
        <begin position="1"/>
        <end position="38"/>
    </location>
</feature>
<gene>
    <name evidence="3" type="ORF">WDJ50_00970</name>
</gene>
<evidence type="ECO:0000256" key="1">
    <source>
        <dbReference type="SAM" id="MobiDB-lite"/>
    </source>
</evidence>
<feature type="transmembrane region" description="Helical" evidence="2">
    <location>
        <begin position="342"/>
        <end position="360"/>
    </location>
</feature>
<feature type="region of interest" description="Disordered" evidence="1">
    <location>
        <begin position="404"/>
        <end position="441"/>
    </location>
</feature>
<sequence length="441" mass="45627">MKRDKSREQSREQGDVQAARQASAAGEQPRQGGQEMSQRVEGVLNASGLRGPAIASLEGGSGLFVLTDEQLLFHDGHGTRRVTLRDLARIHSDAEGTLRVETPAGVAMSASLIGFGGDEVQQFFGQVRDVTARVKSLTSPPPVTSAPVARPSAPARPPAAPAPQPAPAAAPADPDEGVSVTAVRRPAEEAQFSGPPPKITVNRRGQRGSLDAEETGGMRENALGLSAAAGTALDRDLPPPGSVEIRAVRKTSSLTAPTAPEFAEPESEQMVIGARAQAPVQAAEVHSLPDPAPQQVEQMVVTAAPAPVAQSARAAAPAQHYTVADLRAQAGKVRGVPGRLKLLAGVLLVGALVTAVLMFLNAQKFLGLWVVLAGIVGAGALLSLAEVAQLQAIQGAVLADSDALQSAQADDEPDEPEAQAAEDEEEHRAQADTDVQGERQG</sequence>
<dbReference type="EMBL" id="CP149782">
    <property type="protein sequence ID" value="WYF44718.1"/>
    <property type="molecule type" value="Genomic_DNA"/>
</dbReference>
<feature type="transmembrane region" description="Helical" evidence="2">
    <location>
        <begin position="366"/>
        <end position="385"/>
    </location>
</feature>
<dbReference type="AlphaFoldDB" id="A0AAU6Q2X1"/>
<name>A0AAU6Q2X1_9DEIO</name>
<feature type="compositionally biased region" description="Acidic residues" evidence="1">
    <location>
        <begin position="409"/>
        <end position="425"/>
    </location>
</feature>
<feature type="compositionally biased region" description="Basic and acidic residues" evidence="1">
    <location>
        <begin position="1"/>
        <end position="14"/>
    </location>
</feature>
<feature type="region of interest" description="Disordered" evidence="1">
    <location>
        <begin position="135"/>
        <end position="219"/>
    </location>
</feature>
<organism evidence="3">
    <name type="scientific">Deinococcus sp. VB142</name>
    <dbReference type="NCBI Taxonomy" id="3112952"/>
    <lineage>
        <taxon>Bacteria</taxon>
        <taxon>Thermotogati</taxon>
        <taxon>Deinococcota</taxon>
        <taxon>Deinococci</taxon>
        <taxon>Deinococcales</taxon>
        <taxon>Deinococcaceae</taxon>
        <taxon>Deinococcus</taxon>
    </lineage>
</organism>
<protein>
    <recommendedName>
        <fullName evidence="4">YokE-like PH domain-containing protein</fullName>
    </recommendedName>
</protein>
<evidence type="ECO:0000313" key="3">
    <source>
        <dbReference type="EMBL" id="WYF44718.1"/>
    </source>
</evidence>
<evidence type="ECO:0000256" key="2">
    <source>
        <dbReference type="SAM" id="Phobius"/>
    </source>
</evidence>
<dbReference type="RefSeq" id="WP_339095893.1">
    <property type="nucleotide sequence ID" value="NZ_CP149782.1"/>
</dbReference>